<accession>A0A926P6C9</accession>
<dbReference type="SUPFAM" id="SSF102114">
    <property type="entry name" value="Radical SAM enzymes"/>
    <property type="match status" value="1"/>
</dbReference>
<evidence type="ECO:0000256" key="5">
    <source>
        <dbReference type="ARBA" id="ARBA00023004"/>
    </source>
</evidence>
<keyword evidence="6" id="KW-0411">Iron-sulfur</keyword>
<comment type="cofactor">
    <cofactor evidence="1">
        <name>[4Fe-4S] cluster</name>
        <dbReference type="ChEBI" id="CHEBI:49883"/>
    </cofactor>
</comment>
<keyword evidence="4" id="KW-0479">Metal-binding</keyword>
<dbReference type="AlphaFoldDB" id="A0A926P6C9"/>
<dbReference type="SFLD" id="SFLDG01067">
    <property type="entry name" value="SPASM/twitch_domain_containing"/>
    <property type="match status" value="1"/>
</dbReference>
<dbReference type="InterPro" id="IPR023885">
    <property type="entry name" value="4Fe4S-binding_SPASM_dom"/>
</dbReference>
<dbReference type="Gene3D" id="3.20.20.70">
    <property type="entry name" value="Aldolase class I"/>
    <property type="match status" value="1"/>
</dbReference>
<sequence length="363" mass="42665">MFDIKFHERASAIRDRIVEGELTQADSKYIEDEFAALVSERPFVFNVETTNHCNMTCVMCPRTTLMTRDKQWIEGATFEAVLDQIAPHSENDLEHFWEFVKGNYEITPDERSENAFYFYIVSRCLILHGYGEPLIDRNIVNRVQACTDRNIPTYFSCVPANLSVERAEKIMKAGLTVFKFSMDGLDDEQQKFVRGKRNNFQRSYETMIEVIKMRDEKGYKTLIVPTMIALANDSEAKDMHRRFMELWEDYDVFAYIKSQDNRWYFEDDETLENKSHYESQYCEFPWTSLSVMADGSAVPCTQDYDCEMSFGNTKEQSLEDIWNSDAYKAFRRWHITGEFPEGHKCVGRCDQKKLFQRLKRASS</sequence>
<feature type="domain" description="Radical SAM core" evidence="7">
    <location>
        <begin position="47"/>
        <end position="241"/>
    </location>
</feature>
<dbReference type="InterPro" id="IPR034391">
    <property type="entry name" value="AdoMet-like_SPASM_containing"/>
</dbReference>
<dbReference type="InterPro" id="IPR013785">
    <property type="entry name" value="Aldolase_TIM"/>
</dbReference>
<gene>
    <name evidence="9" type="ORF">HK439_20675</name>
</gene>
<evidence type="ECO:0000256" key="6">
    <source>
        <dbReference type="ARBA" id="ARBA00023014"/>
    </source>
</evidence>
<evidence type="ECO:0000256" key="3">
    <source>
        <dbReference type="ARBA" id="ARBA00022691"/>
    </source>
</evidence>
<feature type="domain" description="4Fe4S-binding SPASM" evidence="8">
    <location>
        <begin position="282"/>
        <end position="345"/>
    </location>
</feature>
<dbReference type="SFLD" id="SFLDS00029">
    <property type="entry name" value="Radical_SAM"/>
    <property type="match status" value="1"/>
</dbReference>
<dbReference type="GO" id="GO:0046872">
    <property type="term" value="F:metal ion binding"/>
    <property type="evidence" value="ECO:0007669"/>
    <property type="project" value="UniProtKB-KW"/>
</dbReference>
<dbReference type="SFLD" id="SFLDG01387">
    <property type="entry name" value="BtrN-like_SPASM_domain_contain"/>
    <property type="match status" value="1"/>
</dbReference>
<dbReference type="Pfam" id="PF04055">
    <property type="entry name" value="Radical_SAM"/>
    <property type="match status" value="1"/>
</dbReference>
<evidence type="ECO:0000256" key="1">
    <source>
        <dbReference type="ARBA" id="ARBA00001966"/>
    </source>
</evidence>
<dbReference type="CDD" id="cd21109">
    <property type="entry name" value="SPASM"/>
    <property type="match status" value="1"/>
</dbReference>
<reference evidence="9" key="1">
    <citation type="submission" date="2020-05" db="EMBL/GenBank/DDBJ databases">
        <title>Identification of trans-AT polyketide cluster in two marine bacteria, producers of a novel glutaramide-containing polyketide sesbanimide D and analogs.</title>
        <authorList>
            <person name="Kacar D."/>
            <person name="Rodriguez P."/>
            <person name="Canedo L."/>
            <person name="Gonzalez E."/>
            <person name="Galan B."/>
            <person name="De La Calle F."/>
            <person name="Garcia J.L."/>
        </authorList>
    </citation>
    <scope>NUCLEOTIDE SEQUENCE</scope>
    <source>
        <strain evidence="9">PHM038</strain>
    </source>
</reference>
<evidence type="ECO:0000259" key="7">
    <source>
        <dbReference type="Pfam" id="PF04055"/>
    </source>
</evidence>
<comment type="caution">
    <text evidence="9">The sequence shown here is derived from an EMBL/GenBank/DDBJ whole genome shotgun (WGS) entry which is preliminary data.</text>
</comment>
<dbReference type="Pfam" id="PF13186">
    <property type="entry name" value="SPASM"/>
    <property type="match status" value="1"/>
</dbReference>
<keyword evidence="5" id="KW-0408">Iron</keyword>
<dbReference type="InterPro" id="IPR050377">
    <property type="entry name" value="Radical_SAM_PqqE_MftC-like"/>
</dbReference>
<evidence type="ECO:0000256" key="2">
    <source>
        <dbReference type="ARBA" id="ARBA00022485"/>
    </source>
</evidence>
<dbReference type="InterPro" id="IPR007197">
    <property type="entry name" value="rSAM"/>
</dbReference>
<dbReference type="PANTHER" id="PTHR11228:SF7">
    <property type="entry name" value="PQQA PEPTIDE CYCLASE"/>
    <property type="match status" value="1"/>
</dbReference>
<proteinExistence type="predicted"/>
<organism evidence="9 10">
    <name type="scientific">Roseibium aggregatum</name>
    <dbReference type="NCBI Taxonomy" id="187304"/>
    <lineage>
        <taxon>Bacteria</taxon>
        <taxon>Pseudomonadati</taxon>
        <taxon>Pseudomonadota</taxon>
        <taxon>Alphaproteobacteria</taxon>
        <taxon>Hyphomicrobiales</taxon>
        <taxon>Stappiaceae</taxon>
        <taxon>Roseibium</taxon>
    </lineage>
</organism>
<dbReference type="Proteomes" id="UP000598467">
    <property type="component" value="Unassembled WGS sequence"/>
</dbReference>
<evidence type="ECO:0000313" key="10">
    <source>
        <dbReference type="Proteomes" id="UP000598467"/>
    </source>
</evidence>
<evidence type="ECO:0000259" key="8">
    <source>
        <dbReference type="Pfam" id="PF13186"/>
    </source>
</evidence>
<dbReference type="CDD" id="cd01335">
    <property type="entry name" value="Radical_SAM"/>
    <property type="match status" value="1"/>
</dbReference>
<keyword evidence="3" id="KW-0949">S-adenosyl-L-methionine</keyword>
<dbReference type="GO" id="GO:0003824">
    <property type="term" value="F:catalytic activity"/>
    <property type="evidence" value="ECO:0007669"/>
    <property type="project" value="InterPro"/>
</dbReference>
<dbReference type="EMBL" id="JABFCZ010000025">
    <property type="protein sequence ID" value="MBD1548687.1"/>
    <property type="molecule type" value="Genomic_DNA"/>
</dbReference>
<keyword evidence="2" id="KW-0004">4Fe-4S</keyword>
<name>A0A926P6C9_9HYPH</name>
<evidence type="ECO:0000313" key="9">
    <source>
        <dbReference type="EMBL" id="MBD1548687.1"/>
    </source>
</evidence>
<protein>
    <submittedName>
        <fullName evidence="9">Radical SAM protein</fullName>
    </submittedName>
</protein>
<dbReference type="GO" id="GO:0051536">
    <property type="term" value="F:iron-sulfur cluster binding"/>
    <property type="evidence" value="ECO:0007669"/>
    <property type="project" value="UniProtKB-KW"/>
</dbReference>
<evidence type="ECO:0000256" key="4">
    <source>
        <dbReference type="ARBA" id="ARBA00022723"/>
    </source>
</evidence>
<dbReference type="InterPro" id="IPR058240">
    <property type="entry name" value="rSAM_sf"/>
</dbReference>
<dbReference type="PANTHER" id="PTHR11228">
    <property type="entry name" value="RADICAL SAM DOMAIN PROTEIN"/>
    <property type="match status" value="1"/>
</dbReference>